<dbReference type="Gene3D" id="1.10.472.80">
    <property type="entry name" value="Ypt/Rab-GAP domain of gyp1p, domain 3"/>
    <property type="match status" value="1"/>
</dbReference>
<reference evidence="4 5" key="1">
    <citation type="submission" date="2021-02" db="EMBL/GenBank/DDBJ databases">
        <title>Safari Cat Assemblies.</title>
        <authorList>
            <person name="Bredemeyer K.R."/>
            <person name="Murphy W.J."/>
        </authorList>
    </citation>
    <scope>NUCLEOTIDE SEQUENCE [LARGE SCALE GENOMIC DNA]</scope>
</reference>
<sequence length="555" mass="62214">MHSPSETPSPHREHPAPIRNTHPPSGAPSPHQKHTAPLGAHSPYREHPSPIGSTQPPSEIPTPFGSTQPLSRSPIPHWEHPSPIGSTQPPSGAPSPHWKHPACIRNTHSPIGNTHPHWEHPAPIGSMQPHQKHPASIRSTQPPSRAPSPHREHPAPIGSMHSPSETPIPHREHPAPIRNTHPPSGAPSPHQKHPAPIESRGWEGQALPGVCAAPQPRAGALLCARLSMTPEEHRAFWRNVQFTVDKDVVRTDRSNQFFRGEDNPNVESMRRILLNYAVYNPAIGYSQGMSDLVAPILAEVLDESDTFWCFVGLMQNTIFVSSPRDEDMEKQLLYLRELLRLTHLRFYQHLVSLGEDGLQMLFCHRWLLLCFKREFPEAEALRIWEACWAHYQALQVRGSPTGPQTRAPECPGLPDVAGGACLGAASPETHRWCPRPSMYSPTRALGPLSRPRPGLTAARLERRAWRVRSGRTLFVHQGNHWHGGSKTLDHVVFVNRVRFARLHRVLSQQRIGRPRDVTFRLTSRVNSSVTQQPQPLCRVIFIAVLWLHPELHKIS</sequence>
<protein>
    <submittedName>
        <fullName evidence="4">TBC1 domain family member 16</fullName>
    </submittedName>
</protein>
<accession>A0ABI7Z0V9</accession>
<organism evidence="4 5">
    <name type="scientific">Felis catus</name>
    <name type="common">Cat</name>
    <name type="synonym">Felis silvestris catus</name>
    <dbReference type="NCBI Taxonomy" id="9685"/>
    <lineage>
        <taxon>Eukaryota</taxon>
        <taxon>Metazoa</taxon>
        <taxon>Chordata</taxon>
        <taxon>Craniata</taxon>
        <taxon>Vertebrata</taxon>
        <taxon>Euteleostomi</taxon>
        <taxon>Mammalia</taxon>
        <taxon>Eutheria</taxon>
        <taxon>Laurasiatheria</taxon>
        <taxon>Carnivora</taxon>
        <taxon>Feliformia</taxon>
        <taxon>Felidae</taxon>
        <taxon>Felinae</taxon>
        <taxon>Felis</taxon>
    </lineage>
</organism>
<proteinExistence type="predicted"/>
<reference evidence="4" key="2">
    <citation type="submission" date="2025-08" db="UniProtKB">
        <authorList>
            <consortium name="Ensembl"/>
        </authorList>
    </citation>
    <scope>IDENTIFICATION</scope>
    <source>
        <strain evidence="4">breed Abyssinian</strain>
    </source>
</reference>
<dbReference type="Gene3D" id="1.10.8.270">
    <property type="entry name" value="putative rabgap domain of human tbc1 domain family member 14 like domains"/>
    <property type="match status" value="1"/>
</dbReference>
<dbReference type="InterPro" id="IPR035969">
    <property type="entry name" value="Rab-GAP_TBC_sf"/>
</dbReference>
<gene>
    <name evidence="4" type="primary">TBC1D16</name>
</gene>
<feature type="domain" description="Rab-GAP TBC" evidence="3">
    <location>
        <begin position="227"/>
        <end position="391"/>
    </location>
</feature>
<evidence type="ECO:0000313" key="5">
    <source>
        <dbReference type="Proteomes" id="UP000823872"/>
    </source>
</evidence>
<evidence type="ECO:0000313" key="4">
    <source>
        <dbReference type="Ensembl" id="ENSFCTP00005040744.1"/>
    </source>
</evidence>
<dbReference type="PROSITE" id="PS50086">
    <property type="entry name" value="TBC_RABGAP"/>
    <property type="match status" value="1"/>
</dbReference>
<keyword evidence="5" id="KW-1185">Reference proteome</keyword>
<dbReference type="SMART" id="SM00164">
    <property type="entry name" value="TBC"/>
    <property type="match status" value="1"/>
</dbReference>
<evidence type="ECO:0000256" key="1">
    <source>
        <dbReference type="ARBA" id="ARBA00022468"/>
    </source>
</evidence>
<keyword evidence="1" id="KW-0343">GTPase activation</keyword>
<name>A0ABI7Z0V9_FELCA</name>
<dbReference type="Pfam" id="PF00566">
    <property type="entry name" value="RabGAP-TBC"/>
    <property type="match status" value="1"/>
</dbReference>
<dbReference type="SUPFAM" id="SSF47923">
    <property type="entry name" value="Ypt/Rab-GAP domain of gyp1p"/>
    <property type="match status" value="1"/>
</dbReference>
<feature type="region of interest" description="Disordered" evidence="2">
    <location>
        <begin position="1"/>
        <end position="202"/>
    </location>
</feature>
<reference evidence="4" key="3">
    <citation type="submission" date="2025-09" db="UniProtKB">
        <authorList>
            <consortium name="Ensembl"/>
        </authorList>
    </citation>
    <scope>IDENTIFICATION</scope>
    <source>
        <strain evidence="4">breed Abyssinian</strain>
    </source>
</reference>
<dbReference type="InterPro" id="IPR000195">
    <property type="entry name" value="Rab-GAP-TBC_dom"/>
</dbReference>
<dbReference type="Ensembl" id="ENSFCTT00005055313.1">
    <property type="protein sequence ID" value="ENSFCTP00005040744.1"/>
    <property type="gene ID" value="ENSFCTG00005019204.1"/>
</dbReference>
<dbReference type="PANTHER" id="PTHR22957">
    <property type="entry name" value="TBC1 DOMAIN FAMILY MEMBER GTPASE-ACTIVATING PROTEIN"/>
    <property type="match status" value="1"/>
</dbReference>
<evidence type="ECO:0000256" key="2">
    <source>
        <dbReference type="SAM" id="MobiDB-lite"/>
    </source>
</evidence>
<dbReference type="PANTHER" id="PTHR22957:SF547">
    <property type="entry name" value="TBC1 DOMAIN FAMILY MEMBER 16"/>
    <property type="match status" value="1"/>
</dbReference>
<dbReference type="GeneTree" id="ENSGT00940000158541"/>
<dbReference type="Proteomes" id="UP000823872">
    <property type="component" value="Chromosome E1"/>
</dbReference>
<evidence type="ECO:0000259" key="3">
    <source>
        <dbReference type="PROSITE" id="PS50086"/>
    </source>
</evidence>